<evidence type="ECO:0000313" key="5">
    <source>
        <dbReference type="Proteomes" id="UP000001191"/>
    </source>
</evidence>
<geneLocation type="plasmid" evidence="4 5">
    <name>pNPUN02</name>
</geneLocation>
<name>B2JB79_NOSP7</name>
<feature type="domain" description="Orc1-like AAA ATPase" evidence="3">
    <location>
        <begin position="385"/>
        <end position="503"/>
    </location>
</feature>
<feature type="domain" description="CHAT" evidence="2">
    <location>
        <begin position="60"/>
        <end position="333"/>
    </location>
</feature>
<dbReference type="SUPFAM" id="SSF140869">
    <property type="entry name" value="GUN4-like"/>
    <property type="match status" value="1"/>
</dbReference>
<dbReference type="HOGENOM" id="CLU_015964_0_0_3"/>
<dbReference type="InterPro" id="IPR024983">
    <property type="entry name" value="CHAT_dom"/>
</dbReference>
<dbReference type="SUPFAM" id="SSF52540">
    <property type="entry name" value="P-loop containing nucleoside triphosphate hydrolases"/>
    <property type="match status" value="1"/>
</dbReference>
<dbReference type="Gene3D" id="1.25.40.620">
    <property type="match status" value="1"/>
</dbReference>
<reference evidence="5" key="1">
    <citation type="submission" date="2008-04" db="EMBL/GenBank/DDBJ databases">
        <title>Complete sequence of plasmid 2 of Nostoc punctiforme ATCC 29133.</title>
        <authorList>
            <consortium name="US DOE Joint Genome Institute"/>
            <person name="Copeland A."/>
            <person name="Lucas S."/>
            <person name="Lapidus A."/>
            <person name="Glavina del Rio T."/>
            <person name="Dalin E."/>
            <person name="Tice H."/>
            <person name="Pitluck S."/>
            <person name="Chain P."/>
            <person name="Malfatti S."/>
            <person name="Shin M."/>
            <person name="Vergez L."/>
            <person name="Schmutz J."/>
            <person name="Larimer F."/>
            <person name="Land M."/>
            <person name="Hauser L."/>
            <person name="Kyrpides N."/>
            <person name="Kim E."/>
            <person name="Meeks J.C."/>
            <person name="Elhai J."/>
            <person name="Campbell E.L."/>
            <person name="Thiel T."/>
            <person name="Longmire J."/>
            <person name="Potts M."/>
            <person name="Atlas R."/>
        </authorList>
    </citation>
    <scope>NUCLEOTIDE SEQUENCE [LARGE SCALE GENOMIC DNA]</scope>
    <source>
        <strain evidence="5">ATCC 29133 / PCC 73102</strain>
        <plasmid evidence="5">Plasmid pNPUN02</plasmid>
    </source>
</reference>
<keyword evidence="4" id="KW-0614">Plasmid</keyword>
<evidence type="ECO:0000259" key="1">
    <source>
        <dbReference type="Pfam" id="PF05419"/>
    </source>
</evidence>
<dbReference type="AlphaFoldDB" id="B2JB79"/>
<keyword evidence="5" id="KW-1185">Reference proteome</keyword>
<dbReference type="RefSeq" id="WP_012413195.1">
    <property type="nucleotide sequence ID" value="NC_010632.1"/>
</dbReference>
<accession>B2JB79</accession>
<evidence type="ECO:0000259" key="3">
    <source>
        <dbReference type="Pfam" id="PF13191"/>
    </source>
</evidence>
<organism evidence="4 5">
    <name type="scientific">Nostoc punctiforme (strain ATCC 29133 / PCC 73102)</name>
    <dbReference type="NCBI Taxonomy" id="63737"/>
    <lineage>
        <taxon>Bacteria</taxon>
        <taxon>Bacillati</taxon>
        <taxon>Cyanobacteriota</taxon>
        <taxon>Cyanophyceae</taxon>
        <taxon>Nostocales</taxon>
        <taxon>Nostocaceae</taxon>
        <taxon>Nostoc</taxon>
    </lineage>
</organism>
<dbReference type="Pfam" id="PF05419">
    <property type="entry name" value="GUN4"/>
    <property type="match status" value="1"/>
</dbReference>
<sequence length="876" mass="101366">MKIFHISLTMQGNKNVSLRYFWDNASNYKEHELPLAEIQELRDRADTRYYTNLAEDYATTGKELYKWLDKCDRLLANALNQPRQQGLVIAIATDKGLAHLPWELLHDGEDFLVKKRPSIIPVRWVSKGQQKAIELLKSPDANSPENRPLNLLFMASSPKGVESELGELEYEAEEADILEATARTPVDLRVEESGWLKELEYVVNGYQNDLDVFHLTGHATHQNGNPCFLTEDEYGDCVYSNSGNIYDTVRSSFPSLIFLCGCRTGHSSDGVVPSMAEELLNMGATAVLGWGEKVRDTEASAASSKFYGELSQGISITQALSSTYQVLIDKGARDWHKLRFYIAATLPQSLVTRSRTPRRRQLPKPSNEVEFRDDEKRLRVATRENFVGRRRQLQNCLRTLKTDDEKVGVLIHGMGGWGKSSIASRLWDRLPEHEKVLWWRQIDESKLIKKLLSKLIKPELQEIRSFLETSGKSLDIKLTHLFNQLAEIGEKPFLLILDDFEWNLDPDEGQHVLKAEVAPILEALVQAIQETGTNNRIIITCRYDFDSELLEFFYKEGLEPLKDAELTKKLSRLKHFSSGKISDSLLRRALDLADGNPRLLEFFDGILSCVDAEAKLTQLEQSPELWKYKIIWKELYQLIDEPLQKILSHCLVYKIPVPMVALEAACDELPNYQQQLQRGLKLGLIEVSSNLQEENRIYRASRILPHLIPNIKLPEAPEVYSLCQKAHEKLHQLWGNKENKSEEKWQEIFQLKFANKENPKRFRQGFSEMLAVQYNSEADQAFEGELRKCTNELLEDKLCTKLENYLQQQHWKEADEETAWIFYQVMVRENYRMWRELLENFPCETLREINRLWLQNSNNNWLSQTRYVKLTKEIPI</sequence>
<dbReference type="EMBL" id="CP001039">
    <property type="protein sequence ID" value="ACC85183.1"/>
    <property type="molecule type" value="Genomic_DNA"/>
</dbReference>
<evidence type="ECO:0000313" key="4">
    <source>
        <dbReference type="EMBL" id="ACC85183.1"/>
    </source>
</evidence>
<dbReference type="Pfam" id="PF12770">
    <property type="entry name" value="CHAT"/>
    <property type="match status" value="1"/>
</dbReference>
<protein>
    <submittedName>
        <fullName evidence="4">GUN4-like protein</fullName>
    </submittedName>
</protein>
<dbReference type="PhylomeDB" id="B2JB79"/>
<dbReference type="InterPro" id="IPR037215">
    <property type="entry name" value="GUN4-like_sf"/>
</dbReference>
<proteinExistence type="predicted"/>
<gene>
    <name evidence="4" type="ordered locus">Npun_BR036</name>
</gene>
<feature type="domain" description="GUN4-like" evidence="1">
    <location>
        <begin position="800"/>
        <end position="860"/>
    </location>
</feature>
<dbReference type="InterPro" id="IPR041664">
    <property type="entry name" value="AAA_16"/>
</dbReference>
<dbReference type="KEGG" id="npu:Npun_BR036"/>
<dbReference type="Pfam" id="PF13191">
    <property type="entry name" value="AAA_16"/>
    <property type="match status" value="1"/>
</dbReference>
<dbReference type="EnsemblBacteria" id="ACC85183">
    <property type="protein sequence ID" value="ACC85183"/>
    <property type="gene ID" value="Npun_BR036"/>
</dbReference>
<dbReference type="Gene3D" id="3.40.50.300">
    <property type="entry name" value="P-loop containing nucleotide triphosphate hydrolases"/>
    <property type="match status" value="1"/>
</dbReference>
<dbReference type="InterPro" id="IPR027417">
    <property type="entry name" value="P-loop_NTPase"/>
</dbReference>
<dbReference type="Proteomes" id="UP000001191">
    <property type="component" value="Plasmid pNPUN02"/>
</dbReference>
<dbReference type="InterPro" id="IPR008629">
    <property type="entry name" value="GUN4-like"/>
</dbReference>
<evidence type="ECO:0000259" key="2">
    <source>
        <dbReference type="Pfam" id="PF12770"/>
    </source>
</evidence>
<dbReference type="OrthoDB" id="499447at2"/>